<dbReference type="EMBL" id="CADCTC010000128">
    <property type="protein sequence ID" value="CAA9251812.1"/>
    <property type="molecule type" value="Genomic_DNA"/>
</dbReference>
<dbReference type="InterPro" id="IPR000573">
    <property type="entry name" value="AconitaseA/IPMdHydase_ssu_swvl"/>
</dbReference>
<evidence type="ECO:0000256" key="1">
    <source>
        <dbReference type="ARBA" id="ARBA00001966"/>
    </source>
</evidence>
<dbReference type="GO" id="GO:0003994">
    <property type="term" value="F:aconitate hydratase activity"/>
    <property type="evidence" value="ECO:0007669"/>
    <property type="project" value="UniProtKB-EC"/>
</dbReference>
<dbReference type="FunFam" id="3.40.1060.10:FF:000001">
    <property type="entry name" value="Aconitate hydratase, mitochondrial"/>
    <property type="match status" value="1"/>
</dbReference>
<dbReference type="InterPro" id="IPR015931">
    <property type="entry name" value="Acnase/IPM_dHydase_lsu_aba_1/3"/>
</dbReference>
<dbReference type="InterPro" id="IPR036008">
    <property type="entry name" value="Aconitase_4Fe-4S_dom"/>
</dbReference>
<dbReference type="SUPFAM" id="SSF52016">
    <property type="entry name" value="LeuD/IlvD-like"/>
    <property type="match status" value="1"/>
</dbReference>
<name>A0A6J4IJ04_9CHLR</name>
<dbReference type="Pfam" id="PF00694">
    <property type="entry name" value="Aconitase_C"/>
    <property type="match status" value="1"/>
</dbReference>
<dbReference type="PRINTS" id="PR00415">
    <property type="entry name" value="ACONITASE"/>
</dbReference>
<protein>
    <submittedName>
        <fullName evidence="10">Aconitate hydratase</fullName>
        <ecNumber evidence="10">4.2.1.3</ecNumber>
    </submittedName>
</protein>
<evidence type="ECO:0000259" key="9">
    <source>
        <dbReference type="Pfam" id="PF00694"/>
    </source>
</evidence>
<proteinExistence type="inferred from homology"/>
<evidence type="ECO:0000256" key="7">
    <source>
        <dbReference type="ARBA" id="ARBA00023239"/>
    </source>
</evidence>
<evidence type="ECO:0000313" key="10">
    <source>
        <dbReference type="EMBL" id="CAA9251812.1"/>
    </source>
</evidence>
<dbReference type="InterPro" id="IPR018136">
    <property type="entry name" value="Aconitase_4Fe-4S_BS"/>
</dbReference>
<feature type="domain" description="Aconitase/3-isopropylmalate dehydratase large subunit alpha/beta/alpha" evidence="8">
    <location>
        <begin position="69"/>
        <end position="491"/>
    </location>
</feature>
<dbReference type="Gene3D" id="3.20.19.10">
    <property type="entry name" value="Aconitase, domain 4"/>
    <property type="match status" value="1"/>
</dbReference>
<dbReference type="UniPathway" id="UPA00223">
    <property type="reaction ID" value="UER00718"/>
</dbReference>
<sequence length="773" mass="83114">MTTTQTIRTTHTTQSTPAFAAQVYRRMDETLRAVRARLGRPLALAEKALLGHLDEPSLVATLTRGEAYAQLRPDRVILQDVLGQTAMLQFAQTGRSRVAVPVTIHCDHLIQARASGEADLRESLAENWEVYDFLRTAAARYGAGFWEPGAGIIHQVTLEQYAFPGQLIIGTDSHTPNAGGLGACAVGVGGADAVDVMAGLPWEVLYPRMIGVRLTGELRGWTAPKDVVLRLLGELTVSGGTNAIVEYFGPGTRSISATGKATITNMGAEMGATTSIFPYDGRMGRYLAATGRSGLRDLAERHVQLVTADREVKAHPQEYFDRVVEIDLSTLEPYVAGPHSPDRARPLSLLAAEVAASKGAVVETISRTLIGSCTNSSYEDMSRAAAVAAQGHAHGVGAVVPLMVTPGSDQVRATIERDGQLDPLEAIGATVLANACGPCIGQWRRAPDEVGQPNTIVTSFNRNFPRRNDGQQDTMNFIASPEIVTALALAGRLTFDPRTDSLVAADGTPFRLDPPGPAPEVPERGFEAGHFACVEPPEDGSAVVLAVDPHSERLQVLEPWPAWDGEDFLAMPVLMKTRGKTTTDHISAAGPWLRYRGHLDRFSDNLLMGATNAFTGETGTGRNLLTGDRGQPVASVARYYKAHGRRWVIVGDANYGEGSSREHAALSPRLLGAAAVVARSFARIHESNLKKQGLLALTFVDPDDYDRIREDDLLSLTGLSRLAAGQPVECTVQHTDGTRDSLWLRHSCSESQLGWFRHGSALNAYGTPPGRPI</sequence>
<comment type="similarity">
    <text evidence="2">Belongs to the aconitase/IPM isomerase family.</text>
</comment>
<dbReference type="Gene3D" id="3.40.1060.10">
    <property type="entry name" value="Aconitase, Domain 2"/>
    <property type="match status" value="1"/>
</dbReference>
<dbReference type="InterPro" id="IPR050926">
    <property type="entry name" value="Aconitase/IPM_isomerase"/>
</dbReference>
<accession>A0A6J4IJ04</accession>
<dbReference type="PANTHER" id="PTHR43160">
    <property type="entry name" value="ACONITATE HYDRATASE B"/>
    <property type="match status" value="1"/>
</dbReference>
<comment type="cofactor">
    <cofactor evidence="1">
        <name>[4Fe-4S] cluster</name>
        <dbReference type="ChEBI" id="CHEBI:49883"/>
    </cofactor>
</comment>
<keyword evidence="4" id="KW-0809">Transit peptide</keyword>
<keyword evidence="3" id="KW-0479">Metal-binding</keyword>
<evidence type="ECO:0000256" key="6">
    <source>
        <dbReference type="ARBA" id="ARBA00023014"/>
    </source>
</evidence>
<feature type="domain" description="Aconitase A/isopropylmalate dehydratase small subunit swivel" evidence="9">
    <location>
        <begin position="571"/>
        <end position="700"/>
    </location>
</feature>
<keyword evidence="6" id="KW-0411">Iron-sulfur</keyword>
<dbReference type="PROSITE" id="PS01244">
    <property type="entry name" value="ACONITASE_2"/>
    <property type="match status" value="1"/>
</dbReference>
<dbReference type="GO" id="GO:0006099">
    <property type="term" value="P:tricarboxylic acid cycle"/>
    <property type="evidence" value="ECO:0007669"/>
    <property type="project" value="UniProtKB-UniPathway"/>
</dbReference>
<dbReference type="Gene3D" id="3.30.499.10">
    <property type="entry name" value="Aconitase, domain 3"/>
    <property type="match status" value="2"/>
</dbReference>
<dbReference type="NCBIfam" id="NF005558">
    <property type="entry name" value="PRK07229.1"/>
    <property type="match status" value="1"/>
</dbReference>
<dbReference type="NCBIfam" id="TIGR01340">
    <property type="entry name" value="aconitase_mito"/>
    <property type="match status" value="1"/>
</dbReference>
<dbReference type="InterPro" id="IPR015928">
    <property type="entry name" value="Aconitase/3IPM_dehydase_swvl"/>
</dbReference>
<dbReference type="Pfam" id="PF00330">
    <property type="entry name" value="Aconitase"/>
    <property type="match status" value="1"/>
</dbReference>
<dbReference type="FunFam" id="3.20.19.10:FF:000002">
    <property type="entry name" value="Aconitate hydratase, mitochondrial"/>
    <property type="match status" value="1"/>
</dbReference>
<dbReference type="PANTHER" id="PTHR43160:SF4">
    <property type="entry name" value="ACONITATE HYDRATASE B"/>
    <property type="match status" value="1"/>
</dbReference>
<keyword evidence="7 10" id="KW-0456">Lyase</keyword>
<dbReference type="InterPro" id="IPR015932">
    <property type="entry name" value="Aconitase_dom2"/>
</dbReference>
<evidence type="ECO:0000259" key="8">
    <source>
        <dbReference type="Pfam" id="PF00330"/>
    </source>
</evidence>
<keyword evidence="5" id="KW-0408">Iron</keyword>
<dbReference type="GO" id="GO:0051539">
    <property type="term" value="F:4 iron, 4 sulfur cluster binding"/>
    <property type="evidence" value="ECO:0007669"/>
    <property type="project" value="InterPro"/>
</dbReference>
<dbReference type="SUPFAM" id="SSF53732">
    <property type="entry name" value="Aconitase iron-sulfur domain"/>
    <property type="match status" value="1"/>
</dbReference>
<gene>
    <name evidence="10" type="ORF">AVDCRST_MAG77-2132</name>
</gene>
<evidence type="ECO:0000256" key="3">
    <source>
        <dbReference type="ARBA" id="ARBA00022723"/>
    </source>
</evidence>
<reference evidence="10" key="1">
    <citation type="submission" date="2020-02" db="EMBL/GenBank/DDBJ databases">
        <authorList>
            <person name="Meier V. D."/>
        </authorList>
    </citation>
    <scope>NUCLEOTIDE SEQUENCE</scope>
    <source>
        <strain evidence="10">AVDCRST_MAG77</strain>
    </source>
</reference>
<dbReference type="FunFam" id="3.30.499.10:FF:000004">
    <property type="entry name" value="Aconitate hydratase, mitochondrial"/>
    <property type="match status" value="1"/>
</dbReference>
<dbReference type="AlphaFoldDB" id="A0A6J4IJ04"/>
<evidence type="ECO:0000256" key="4">
    <source>
        <dbReference type="ARBA" id="ARBA00022946"/>
    </source>
</evidence>
<dbReference type="InterPro" id="IPR001030">
    <property type="entry name" value="Acoase/IPM_deHydtase_lsu_aba"/>
</dbReference>
<dbReference type="GO" id="GO:0046872">
    <property type="term" value="F:metal ion binding"/>
    <property type="evidence" value="ECO:0007669"/>
    <property type="project" value="UniProtKB-KW"/>
</dbReference>
<organism evidence="10">
    <name type="scientific">uncultured Chloroflexota bacterium</name>
    <dbReference type="NCBI Taxonomy" id="166587"/>
    <lineage>
        <taxon>Bacteria</taxon>
        <taxon>Bacillati</taxon>
        <taxon>Chloroflexota</taxon>
        <taxon>environmental samples</taxon>
    </lineage>
</organism>
<dbReference type="EC" id="4.2.1.3" evidence="10"/>
<dbReference type="InterPro" id="IPR006248">
    <property type="entry name" value="Aconitase_mito-like"/>
</dbReference>
<evidence type="ECO:0000256" key="5">
    <source>
        <dbReference type="ARBA" id="ARBA00023004"/>
    </source>
</evidence>
<evidence type="ECO:0000256" key="2">
    <source>
        <dbReference type="ARBA" id="ARBA00007185"/>
    </source>
</evidence>